<evidence type="ECO:0000313" key="1">
    <source>
        <dbReference type="EMBL" id="KAJ3546357.1"/>
    </source>
</evidence>
<gene>
    <name evidence="1" type="ORF">NM208_g2044</name>
</gene>
<reference evidence="1" key="1">
    <citation type="submission" date="2022-08" db="EMBL/GenBank/DDBJ databases">
        <title>Genome Sequence of Fusarium decemcellulare.</title>
        <authorList>
            <person name="Buettner E."/>
        </authorList>
    </citation>
    <scope>NUCLEOTIDE SEQUENCE</scope>
    <source>
        <strain evidence="1">Babe19</strain>
    </source>
</reference>
<sequence>MSFNRNARRSSVSHVGVSTERLDAFSNNCRIRCVPRKNSHIIGIREALALSYSSRPSCPGYHAPHAFHGVFVTAFLKTEAFITYLSNQGALKLATYLATKPHLESPSITWAIRWLQKNIPDDQRTLVLVHGDFNLHNILGDGNQVTGVVDWETSMFGSAEHDLAYIKPHVSQHMEWETFLDFYVSQGGTSVKTEDMPFYTAFAWTQLMIGASQLHSSIFAGRNRDIRFIMCEQAFTSIFMGAAL</sequence>
<dbReference type="EMBL" id="JANRMS010000116">
    <property type="protein sequence ID" value="KAJ3546357.1"/>
    <property type="molecule type" value="Genomic_DNA"/>
</dbReference>
<keyword evidence="2" id="KW-1185">Reference proteome</keyword>
<protein>
    <submittedName>
        <fullName evidence="1">Uncharacterized protein</fullName>
    </submittedName>
</protein>
<organism evidence="1 2">
    <name type="scientific">Fusarium decemcellulare</name>
    <dbReference type="NCBI Taxonomy" id="57161"/>
    <lineage>
        <taxon>Eukaryota</taxon>
        <taxon>Fungi</taxon>
        <taxon>Dikarya</taxon>
        <taxon>Ascomycota</taxon>
        <taxon>Pezizomycotina</taxon>
        <taxon>Sordariomycetes</taxon>
        <taxon>Hypocreomycetidae</taxon>
        <taxon>Hypocreales</taxon>
        <taxon>Nectriaceae</taxon>
        <taxon>Fusarium</taxon>
        <taxon>Fusarium decemcellulare species complex</taxon>
    </lineage>
</organism>
<dbReference type="Proteomes" id="UP001148629">
    <property type="component" value="Unassembled WGS sequence"/>
</dbReference>
<accession>A0ACC1STS7</accession>
<name>A0ACC1STS7_9HYPO</name>
<proteinExistence type="predicted"/>
<evidence type="ECO:0000313" key="2">
    <source>
        <dbReference type="Proteomes" id="UP001148629"/>
    </source>
</evidence>
<comment type="caution">
    <text evidence="1">The sequence shown here is derived from an EMBL/GenBank/DDBJ whole genome shotgun (WGS) entry which is preliminary data.</text>
</comment>